<dbReference type="Pfam" id="PF00300">
    <property type="entry name" value="His_Phos_1"/>
    <property type="match status" value="1"/>
</dbReference>
<dbReference type="InterPro" id="IPR029033">
    <property type="entry name" value="His_PPase_superfam"/>
</dbReference>
<sequence>MLDKMTLDERFNYIPPNGESWKKFDARLKSKLVEIVKNHKGRTVVIVTHGGAIRALIPYLLGVSKEESFKYDPNNASLSIFEHDGNKFFKKTVNDTSHLGK</sequence>
<evidence type="ECO:0000313" key="2">
    <source>
        <dbReference type="Proteomes" id="UP000034246"/>
    </source>
</evidence>
<gene>
    <name evidence="1" type="ORF">UT39_C0021G0011</name>
</gene>
<evidence type="ECO:0000313" key="1">
    <source>
        <dbReference type="EMBL" id="KKR10269.1"/>
    </source>
</evidence>
<proteinExistence type="predicted"/>
<dbReference type="EMBL" id="LBWP01000021">
    <property type="protein sequence ID" value="KKR10269.1"/>
    <property type="molecule type" value="Genomic_DNA"/>
</dbReference>
<dbReference type="InterPro" id="IPR013078">
    <property type="entry name" value="His_Pase_superF_clade-1"/>
</dbReference>
<dbReference type="SUPFAM" id="SSF53254">
    <property type="entry name" value="Phosphoglycerate mutase-like"/>
    <property type="match status" value="1"/>
</dbReference>
<organism evidence="1 2">
    <name type="scientific">Candidatus Woesebacteria bacterium GW2011_GWA1_39_21</name>
    <dbReference type="NCBI Taxonomy" id="1618550"/>
    <lineage>
        <taxon>Bacteria</taxon>
        <taxon>Candidatus Woeseibacteriota</taxon>
    </lineage>
</organism>
<reference evidence="1 2" key="1">
    <citation type="journal article" date="2015" name="Nature">
        <title>rRNA introns, odd ribosomes, and small enigmatic genomes across a large radiation of phyla.</title>
        <authorList>
            <person name="Brown C.T."/>
            <person name="Hug L.A."/>
            <person name="Thomas B.C."/>
            <person name="Sharon I."/>
            <person name="Castelle C.J."/>
            <person name="Singh A."/>
            <person name="Wilkins M.J."/>
            <person name="Williams K.H."/>
            <person name="Banfield J.F."/>
        </authorList>
    </citation>
    <scope>NUCLEOTIDE SEQUENCE [LARGE SCALE GENOMIC DNA]</scope>
</reference>
<protein>
    <submittedName>
        <fullName evidence="1">Phosphoglycerate mutase</fullName>
    </submittedName>
</protein>
<comment type="caution">
    <text evidence="1">The sequence shown here is derived from an EMBL/GenBank/DDBJ whole genome shotgun (WGS) entry which is preliminary data.</text>
</comment>
<dbReference type="CDD" id="cd07067">
    <property type="entry name" value="HP_PGM_like"/>
    <property type="match status" value="1"/>
</dbReference>
<accession>A0A0G0N219</accession>
<dbReference type="STRING" id="1618550.UT39_C0021G0011"/>
<dbReference type="AlphaFoldDB" id="A0A0G0N219"/>
<dbReference type="Proteomes" id="UP000034246">
    <property type="component" value="Unassembled WGS sequence"/>
</dbReference>
<dbReference type="Gene3D" id="3.40.50.1240">
    <property type="entry name" value="Phosphoglycerate mutase-like"/>
    <property type="match status" value="1"/>
</dbReference>
<name>A0A0G0N219_9BACT</name>